<organism evidence="1 2">
    <name type="scientific">Aspergillus parasiticus</name>
    <dbReference type="NCBI Taxonomy" id="5067"/>
    <lineage>
        <taxon>Eukaryota</taxon>
        <taxon>Fungi</taxon>
        <taxon>Dikarya</taxon>
        <taxon>Ascomycota</taxon>
        <taxon>Pezizomycotina</taxon>
        <taxon>Eurotiomycetes</taxon>
        <taxon>Eurotiomycetidae</taxon>
        <taxon>Eurotiales</taxon>
        <taxon>Aspergillaceae</taxon>
        <taxon>Aspergillus</taxon>
        <taxon>Aspergillus subgen. Circumdati</taxon>
    </lineage>
</organism>
<dbReference type="AlphaFoldDB" id="A0A5N6E3A4"/>
<dbReference type="VEuPathDB" id="FungiDB:BDV34DRAFT_107896"/>
<dbReference type="Proteomes" id="UP000326532">
    <property type="component" value="Unassembled WGS sequence"/>
</dbReference>
<name>A0A5N6E3A4_ASPPA</name>
<keyword evidence="2" id="KW-1185">Reference proteome</keyword>
<accession>A0A5N6E3A4</accession>
<proteinExistence type="predicted"/>
<dbReference type="EMBL" id="ML734939">
    <property type="protein sequence ID" value="KAB8211283.1"/>
    <property type="molecule type" value="Genomic_DNA"/>
</dbReference>
<evidence type="ECO:0000313" key="2">
    <source>
        <dbReference type="Proteomes" id="UP000326532"/>
    </source>
</evidence>
<protein>
    <submittedName>
        <fullName evidence="1">Uncharacterized protein</fullName>
    </submittedName>
</protein>
<reference evidence="1 2" key="1">
    <citation type="submission" date="2019-04" db="EMBL/GenBank/DDBJ databases">
        <title>Fungal friends and foes A comparative genomics study of 23 Aspergillus species from section Flavi.</title>
        <authorList>
            <consortium name="DOE Joint Genome Institute"/>
            <person name="Kjaerbolling I."/>
            <person name="Vesth T.C."/>
            <person name="Frisvad J.C."/>
            <person name="Nybo J.L."/>
            <person name="Theobald S."/>
            <person name="Kildgaard S."/>
            <person name="Petersen T.I."/>
            <person name="Kuo A."/>
            <person name="Sato A."/>
            <person name="Lyhne E.K."/>
            <person name="Kogle M.E."/>
            <person name="Wiebenga A."/>
            <person name="Kun R.S."/>
            <person name="Lubbers R.J."/>
            <person name="Makela M.R."/>
            <person name="Barry K."/>
            <person name="Chovatia M."/>
            <person name="Clum A."/>
            <person name="Daum C."/>
            <person name="Haridas S."/>
            <person name="He G."/>
            <person name="LaButti K."/>
            <person name="Lipzen A."/>
            <person name="Mondo S."/>
            <person name="Pangilinan J."/>
            <person name="Riley R."/>
            <person name="Salamov A."/>
            <person name="Simmons B.A."/>
            <person name="Magnuson J.K."/>
            <person name="Henrissat B."/>
            <person name="Mortensen U.H."/>
            <person name="Larsen T.O."/>
            <person name="De vries R.P."/>
            <person name="Grigoriev I.V."/>
            <person name="Machida M."/>
            <person name="Baker S.E."/>
            <person name="Andersen M.R."/>
        </authorList>
    </citation>
    <scope>NUCLEOTIDE SEQUENCE [LARGE SCALE GENOMIC DNA]</scope>
    <source>
        <strain evidence="1 2">CBS 117618</strain>
    </source>
</reference>
<gene>
    <name evidence="1" type="ORF">BDV34DRAFT_107896</name>
</gene>
<evidence type="ECO:0000313" key="1">
    <source>
        <dbReference type="EMBL" id="KAB8211283.1"/>
    </source>
</evidence>
<sequence>MFIEGWCFEGRFFVGLAFLKSGGRYVKEPWGLFAMVGFCGYHMCVMGRQQGLLDSHISSHNNYPCFHWLCIPHLPWHMAPARRFKAAWSGLLAQQHYTRPEEARHARQTATCQSDSYSIAGRGAYYGIHSQYSTKMLSLRCAWARGGTTD</sequence>